<dbReference type="InterPro" id="IPR008964">
    <property type="entry name" value="Invasin/intimin_cell_adhesion"/>
</dbReference>
<dbReference type="Gene3D" id="2.60.40.10">
    <property type="entry name" value="Immunoglobulins"/>
    <property type="match status" value="1"/>
</dbReference>
<keyword evidence="2" id="KW-0645">Protease</keyword>
<gene>
    <name evidence="2" type="ORF">DIT97_07225</name>
</gene>
<accession>A0A3D3R1Y7</accession>
<dbReference type="InterPro" id="IPR013783">
    <property type="entry name" value="Ig-like_fold"/>
</dbReference>
<dbReference type="GO" id="GO:0004180">
    <property type="term" value="F:carboxypeptidase activity"/>
    <property type="evidence" value="ECO:0007669"/>
    <property type="project" value="UniProtKB-KW"/>
</dbReference>
<keyword evidence="1" id="KW-0732">Signal</keyword>
<evidence type="ECO:0000313" key="2">
    <source>
        <dbReference type="EMBL" id="HCO22843.1"/>
    </source>
</evidence>
<proteinExistence type="predicted"/>
<keyword evidence="2" id="KW-0378">Hydrolase</keyword>
<feature type="chain" id="PRO_5017541624" evidence="1">
    <location>
        <begin position="21"/>
        <end position="152"/>
    </location>
</feature>
<feature type="signal peptide" evidence="1">
    <location>
        <begin position="1"/>
        <end position="20"/>
    </location>
</feature>
<keyword evidence="2" id="KW-0121">Carboxypeptidase</keyword>
<dbReference type="Proteomes" id="UP000263642">
    <property type="component" value="Unassembled WGS sequence"/>
</dbReference>
<protein>
    <submittedName>
        <fullName evidence="2">Carboxypeptidase regulatory-like domain-containing protein</fullName>
    </submittedName>
</protein>
<dbReference type="RefSeq" id="WP_278440290.1">
    <property type="nucleotide sequence ID" value="NZ_CAXBMG010000044.1"/>
</dbReference>
<dbReference type="SUPFAM" id="SSF49373">
    <property type="entry name" value="Invasin/intimin cell-adhesion fragments"/>
    <property type="match status" value="1"/>
</dbReference>
<dbReference type="AlphaFoldDB" id="A0A3D3R1Y7"/>
<evidence type="ECO:0000313" key="3">
    <source>
        <dbReference type="Proteomes" id="UP000263642"/>
    </source>
</evidence>
<evidence type="ECO:0000256" key="1">
    <source>
        <dbReference type="SAM" id="SignalP"/>
    </source>
</evidence>
<comment type="caution">
    <text evidence="2">The sequence shown here is derived from an EMBL/GenBank/DDBJ whole genome shotgun (WGS) entry which is preliminary data.</text>
</comment>
<sequence>MRRSLTLLIITLICTACSGASEDKWTKQRPPTYPVTGTVKFNGTPLEGATVVFQSNGAQTQAAVGRTDQDGNFQMRTFEEGDGAIAGEHRVTITCVKTEGPADGTNLDEADVVIKETSLIPERYADAQKSGLTATVKPDQENAVTFELEKKN</sequence>
<reference evidence="2 3" key="1">
    <citation type="journal article" date="2018" name="Nat. Biotechnol.">
        <title>A standardized bacterial taxonomy based on genome phylogeny substantially revises the tree of life.</title>
        <authorList>
            <person name="Parks D.H."/>
            <person name="Chuvochina M."/>
            <person name="Waite D.W."/>
            <person name="Rinke C."/>
            <person name="Skarshewski A."/>
            <person name="Chaumeil P.A."/>
            <person name="Hugenholtz P."/>
        </authorList>
    </citation>
    <scope>NUCLEOTIDE SEQUENCE [LARGE SCALE GENOMIC DNA]</scope>
    <source>
        <strain evidence="2">UBA9375</strain>
    </source>
</reference>
<dbReference type="EMBL" id="DQAY01000045">
    <property type="protein sequence ID" value="HCO22843.1"/>
    <property type="molecule type" value="Genomic_DNA"/>
</dbReference>
<organism evidence="2 3">
    <name type="scientific">Gimesia maris</name>
    <dbReference type="NCBI Taxonomy" id="122"/>
    <lineage>
        <taxon>Bacteria</taxon>
        <taxon>Pseudomonadati</taxon>
        <taxon>Planctomycetota</taxon>
        <taxon>Planctomycetia</taxon>
        <taxon>Planctomycetales</taxon>
        <taxon>Planctomycetaceae</taxon>
        <taxon>Gimesia</taxon>
    </lineage>
</organism>
<name>A0A3D3R1Y7_9PLAN</name>